<organism evidence="10 11">
    <name type="scientific">Ostreococcus tauri</name>
    <name type="common">Marine green alga</name>
    <dbReference type="NCBI Taxonomy" id="70448"/>
    <lineage>
        <taxon>Eukaryota</taxon>
        <taxon>Viridiplantae</taxon>
        <taxon>Chlorophyta</taxon>
        <taxon>Mamiellophyceae</taxon>
        <taxon>Mamiellales</taxon>
        <taxon>Bathycoccaceae</taxon>
        <taxon>Ostreococcus</taxon>
    </lineage>
</organism>
<evidence type="ECO:0000256" key="7">
    <source>
        <dbReference type="ARBA" id="ARBA00023157"/>
    </source>
</evidence>
<keyword evidence="3" id="KW-0862">Zinc</keyword>
<name>A0A096PBT5_OSTTA</name>
<dbReference type="Pfam" id="PF02953">
    <property type="entry name" value="zf-Tim10_DDP"/>
    <property type="match status" value="1"/>
</dbReference>
<dbReference type="Proteomes" id="UP000009170">
    <property type="component" value="Unassembled WGS sequence"/>
</dbReference>
<comment type="domain">
    <text evidence="8">The twin CX3C motif contains 4 conserved Cys residues that form 2 disulfide bonds in the mitochondrial intermembrane space.</text>
</comment>
<evidence type="ECO:0000313" key="11">
    <source>
        <dbReference type="Proteomes" id="UP000009170"/>
    </source>
</evidence>
<evidence type="ECO:0000256" key="4">
    <source>
        <dbReference type="ARBA" id="ARBA00022927"/>
    </source>
</evidence>
<keyword evidence="8" id="KW-0143">Chaperone</keyword>
<keyword evidence="2" id="KW-0479">Metal-binding</keyword>
<dbReference type="PANTHER" id="PTHR13172">
    <property type="entry name" value="MITOCHONDRIAL IMPORT INNER MEMBRANE TRANSLOCASE SUBUNIT TIM9B"/>
    <property type="match status" value="1"/>
</dbReference>
<evidence type="ECO:0000256" key="6">
    <source>
        <dbReference type="ARBA" id="ARBA00023128"/>
    </source>
</evidence>
<gene>
    <name evidence="10" type="ORF">OT_ostta14g02080</name>
</gene>
<evidence type="ECO:0000256" key="5">
    <source>
        <dbReference type="ARBA" id="ARBA00023010"/>
    </source>
</evidence>
<evidence type="ECO:0000256" key="8">
    <source>
        <dbReference type="RuleBase" id="RU367043"/>
    </source>
</evidence>
<reference evidence="11" key="1">
    <citation type="journal article" date="2006" name="Proc. Natl. Acad. Sci. U.S.A.">
        <title>Genome analysis of the smallest free-living eukaryote Ostreococcus tauri unveils many unique features.</title>
        <authorList>
            <person name="Derelle E."/>
            <person name="Ferraz C."/>
            <person name="Rombauts S."/>
            <person name="Rouze P."/>
            <person name="Worden A.Z."/>
            <person name="Robbens S."/>
            <person name="Partensky F."/>
            <person name="Degroeve S."/>
            <person name="Echeynie S."/>
            <person name="Cooke R."/>
            <person name="Saeys Y."/>
            <person name="Wuyts J."/>
            <person name="Jabbari K."/>
            <person name="Bowler C."/>
            <person name="Panaud O."/>
            <person name="Piegu B."/>
            <person name="Ball S.G."/>
            <person name="Ral J.-P."/>
            <person name="Bouget F.-Y."/>
            <person name="Piganeau G."/>
            <person name="De Baets B."/>
            <person name="Picard A."/>
            <person name="Delseny M."/>
            <person name="Demaille J."/>
            <person name="Van de Peer Y."/>
            <person name="Moreau H."/>
        </authorList>
    </citation>
    <scope>NUCLEOTIDE SEQUENCE [LARGE SCALE GENOMIC DNA]</scope>
    <source>
        <strain evidence="11">OTTH 0595 / CCAP 157/2 / RCC745</strain>
    </source>
</reference>
<keyword evidence="6 8" id="KW-0496">Mitochondrion</keyword>
<dbReference type="OrthoDB" id="1551503at2759"/>
<dbReference type="InParanoid" id="A0A096PBT5"/>
<reference evidence="10 11" key="2">
    <citation type="journal article" date="2014" name="BMC Genomics">
        <title>An improved genome of the model marine alga Ostreococcus tauri unfolds by assessing Illumina de novo assemblies.</title>
        <authorList>
            <person name="Blanc-Mathieu R."/>
            <person name="Verhelst B."/>
            <person name="Derelle E."/>
            <person name="Rombauts S."/>
            <person name="Bouget F.Y."/>
            <person name="Carre I."/>
            <person name="Chateau A."/>
            <person name="Eyre-Walker A."/>
            <person name="Grimsley N."/>
            <person name="Moreau H."/>
            <person name="Piegu B."/>
            <person name="Rivals E."/>
            <person name="Schackwitz W."/>
            <person name="Van de Peer Y."/>
            <person name="Piganeau G."/>
        </authorList>
    </citation>
    <scope>NUCLEOTIDE SEQUENCE [LARGE SCALE GENOMIC DNA]</scope>
    <source>
        <strain evidence="11">OTTH 0595 / CCAP 157/2 / RCC745</strain>
    </source>
</reference>
<dbReference type="GeneID" id="34946384"/>
<dbReference type="InterPro" id="IPR050673">
    <property type="entry name" value="Mito_inner_translocase_sub"/>
</dbReference>
<evidence type="ECO:0000259" key="9">
    <source>
        <dbReference type="Pfam" id="PF02953"/>
    </source>
</evidence>
<dbReference type="STRING" id="70448.A0A096PBT5"/>
<dbReference type="Gene3D" id="1.10.287.810">
    <property type="entry name" value="Mitochondrial import inner membrane translocase subunit tim13 like domains"/>
    <property type="match status" value="1"/>
</dbReference>
<sequence length="100" mass="11341">MDPSMLEGFNDEDKAKMTSMIDAMQTRDSLRMYNNLVERCFSTCVQSFRRKTLEQDEEKCVSKCCEKFLKHSARASVRFAELNAASMQEAMAQAGEPAGK</sequence>
<dbReference type="InterPro" id="IPR004217">
    <property type="entry name" value="Tim10-like"/>
</dbReference>
<feature type="domain" description="Tim10-like" evidence="9">
    <location>
        <begin position="21"/>
        <end position="81"/>
    </location>
</feature>
<evidence type="ECO:0000313" key="10">
    <source>
        <dbReference type="EMBL" id="CEG02122.1"/>
    </source>
</evidence>
<accession>A0A096PBT5</accession>
<dbReference type="EMBL" id="CAID01000014">
    <property type="protein sequence ID" value="CEG02122.1"/>
    <property type="molecule type" value="Genomic_DNA"/>
</dbReference>
<dbReference type="InterPro" id="IPR035427">
    <property type="entry name" value="Tim10-like_dom_sf"/>
</dbReference>
<keyword evidence="8" id="KW-0999">Mitochondrion inner membrane</keyword>
<keyword evidence="1 8" id="KW-0813">Transport</keyword>
<evidence type="ECO:0000256" key="2">
    <source>
        <dbReference type="ARBA" id="ARBA00022723"/>
    </source>
</evidence>
<dbReference type="SUPFAM" id="SSF144122">
    <property type="entry name" value="Tim10-like"/>
    <property type="match status" value="1"/>
</dbReference>
<keyword evidence="5 8" id="KW-0811">Translocation</keyword>
<comment type="caution">
    <text evidence="10">The sequence shown here is derived from an EMBL/GenBank/DDBJ whole genome shotgun (WGS) entry which is preliminary data.</text>
</comment>
<dbReference type="RefSeq" id="XP_022841359.1">
    <property type="nucleotide sequence ID" value="XM_022982588.1"/>
</dbReference>
<dbReference type="FunCoup" id="A0A096PBT5">
    <property type="interactions" value="1616"/>
</dbReference>
<comment type="subcellular location">
    <subcellularLocation>
        <location evidence="8">Mitochondrion inner membrane</location>
        <topology evidence="8">Peripheral membrane protein</topology>
        <orientation evidence="8">Intermembrane side</orientation>
    </subcellularLocation>
</comment>
<dbReference type="GO" id="GO:0005743">
    <property type="term" value="C:mitochondrial inner membrane"/>
    <property type="evidence" value="ECO:0007669"/>
    <property type="project" value="UniProtKB-SubCell"/>
</dbReference>
<dbReference type="GO" id="GO:0046872">
    <property type="term" value="F:metal ion binding"/>
    <property type="evidence" value="ECO:0007669"/>
    <property type="project" value="UniProtKB-KW"/>
</dbReference>
<keyword evidence="11" id="KW-1185">Reference proteome</keyword>
<evidence type="ECO:0000256" key="1">
    <source>
        <dbReference type="ARBA" id="ARBA00022448"/>
    </source>
</evidence>
<dbReference type="KEGG" id="ota:OT_ostta14g02080"/>
<evidence type="ECO:0000256" key="3">
    <source>
        <dbReference type="ARBA" id="ARBA00022833"/>
    </source>
</evidence>
<protein>
    <recommendedName>
        <fullName evidence="8">Mitochondrial import inner membrane translocase subunit</fullName>
    </recommendedName>
</protein>
<keyword evidence="7 8" id="KW-1015">Disulfide bond</keyword>
<dbReference type="AlphaFoldDB" id="A0A096PBT5"/>
<comment type="subunit">
    <text evidence="8">Heterohexamer.</text>
</comment>
<keyword evidence="4 8" id="KW-0653">Protein transport</keyword>
<dbReference type="GO" id="GO:0015031">
    <property type="term" value="P:protein transport"/>
    <property type="evidence" value="ECO:0007669"/>
    <property type="project" value="UniProtKB-KW"/>
</dbReference>
<comment type="function">
    <text evidence="8">Mitochondrial intermembrane chaperone that participates in the import and insertion of some multi-pass transmembrane proteins into the mitochondrial inner membrane. Also required for the transfer of beta-barrel precursors from the TOM complex to the sorting and assembly machinery (SAM complex) of the outer membrane. Acts as a chaperone-like protein that protects the hydrophobic precursors from aggregation and guide them through the mitochondrial intermembrane space.</text>
</comment>
<proteinExistence type="inferred from homology"/>
<keyword evidence="8" id="KW-0472">Membrane</keyword>
<comment type="similarity">
    <text evidence="8">Belongs to the small Tim family.</text>
</comment>